<accession>A0A4S4FI16</accession>
<organism evidence="2 3">
    <name type="scientific">Naasia lichenicola</name>
    <dbReference type="NCBI Taxonomy" id="2565933"/>
    <lineage>
        <taxon>Bacteria</taxon>
        <taxon>Bacillati</taxon>
        <taxon>Actinomycetota</taxon>
        <taxon>Actinomycetes</taxon>
        <taxon>Micrococcales</taxon>
        <taxon>Microbacteriaceae</taxon>
        <taxon>Naasia</taxon>
    </lineage>
</organism>
<dbReference type="Gene3D" id="3.40.30.10">
    <property type="entry name" value="Glutaredoxin"/>
    <property type="match status" value="1"/>
</dbReference>
<gene>
    <name evidence="2" type="ORF">E6C64_17190</name>
</gene>
<proteinExistence type="predicted"/>
<dbReference type="EMBL" id="SSSM01000006">
    <property type="protein sequence ID" value="THG28795.1"/>
    <property type="molecule type" value="Genomic_DNA"/>
</dbReference>
<keyword evidence="3" id="KW-1185">Reference proteome</keyword>
<reference evidence="2 3" key="1">
    <citation type="submission" date="2019-04" db="EMBL/GenBank/DDBJ databases">
        <authorList>
            <person name="Jiang L."/>
        </authorList>
    </citation>
    <scope>NUCLEOTIDE SEQUENCE [LARGE SCALE GENOMIC DNA]</scope>
    <source>
        <strain evidence="2 3">YIM 131853</strain>
    </source>
</reference>
<comment type="caution">
    <text evidence="2">The sequence shown here is derived from an EMBL/GenBank/DDBJ whole genome shotgun (WGS) entry which is preliminary data.</text>
</comment>
<name>A0A4S4FI16_9MICO</name>
<evidence type="ECO:0000313" key="2">
    <source>
        <dbReference type="EMBL" id="THG28795.1"/>
    </source>
</evidence>
<evidence type="ECO:0000313" key="3">
    <source>
        <dbReference type="Proteomes" id="UP000309133"/>
    </source>
</evidence>
<dbReference type="OrthoDB" id="1495530at2"/>
<dbReference type="InterPro" id="IPR036249">
    <property type="entry name" value="Thioredoxin-like_sf"/>
</dbReference>
<sequence>MQLVLFSSAFCGPCMQTRTVLEEAARLIPGASFADLDVVAHVDEAEAEGIEATPTVLIRNAAGAEVFRAEGAPSLNQVLVAAAKAL</sequence>
<dbReference type="Proteomes" id="UP000309133">
    <property type="component" value="Unassembled WGS sequence"/>
</dbReference>
<dbReference type="AlphaFoldDB" id="A0A4S4FI16"/>
<dbReference type="CDD" id="cd02947">
    <property type="entry name" value="TRX_family"/>
    <property type="match status" value="1"/>
</dbReference>
<dbReference type="InterPro" id="IPR013766">
    <property type="entry name" value="Thioredoxin_domain"/>
</dbReference>
<evidence type="ECO:0000259" key="1">
    <source>
        <dbReference type="Pfam" id="PF00085"/>
    </source>
</evidence>
<dbReference type="SUPFAM" id="SSF52833">
    <property type="entry name" value="Thioredoxin-like"/>
    <property type="match status" value="1"/>
</dbReference>
<feature type="domain" description="Thioredoxin" evidence="1">
    <location>
        <begin position="3"/>
        <end position="77"/>
    </location>
</feature>
<dbReference type="Pfam" id="PF00085">
    <property type="entry name" value="Thioredoxin"/>
    <property type="match status" value="1"/>
</dbReference>
<protein>
    <submittedName>
        <fullName evidence="2">Thioredoxin family protein</fullName>
    </submittedName>
</protein>